<dbReference type="InterPro" id="IPR025403">
    <property type="entry name" value="TgpA-like_C"/>
</dbReference>
<keyword evidence="1" id="KW-1133">Transmembrane helix</keyword>
<dbReference type="EMBL" id="CP146203">
    <property type="protein sequence ID" value="XBH22016.1"/>
    <property type="molecule type" value="Genomic_DNA"/>
</dbReference>
<gene>
    <name evidence="3" type="ORF">V5R04_01950</name>
</gene>
<accession>A0AAU7DX00</accession>
<keyword evidence="1" id="KW-0812">Transmembrane</keyword>
<organism evidence="3">
    <name type="scientific">Jonesiaceae bacterium BS-20</name>
    <dbReference type="NCBI Taxonomy" id="3120821"/>
    <lineage>
        <taxon>Bacteria</taxon>
        <taxon>Bacillati</taxon>
        <taxon>Actinomycetota</taxon>
        <taxon>Actinomycetes</taxon>
        <taxon>Micrococcales</taxon>
        <taxon>Jonesiaceae</taxon>
    </lineage>
</organism>
<dbReference type="Pfam" id="PF13559">
    <property type="entry name" value="DUF4129"/>
    <property type="match status" value="1"/>
</dbReference>
<reference evidence="3" key="1">
    <citation type="submission" date="2024-02" db="EMBL/GenBank/DDBJ databases">
        <title>Tomenella chthoni gen. nov. sp. nov., a member of the family Jonesiaceae isolated from bat guano.</title>
        <authorList>
            <person name="Miller S.L."/>
            <person name="King J."/>
            <person name="Sankaranarayanan K."/>
            <person name="Lawson P.A."/>
        </authorList>
    </citation>
    <scope>NUCLEOTIDE SEQUENCE</scope>
    <source>
        <strain evidence="3">BS-20</strain>
    </source>
</reference>
<feature type="transmembrane region" description="Helical" evidence="1">
    <location>
        <begin position="61"/>
        <end position="84"/>
    </location>
</feature>
<proteinExistence type="predicted"/>
<name>A0AAU7DX00_9MICO</name>
<sequence>MSALIWADAPPLTPDADTAQYWLRQELSQGIYQQKESLFERVLRWISQWLDSLQLGPVSSLAPLIIIIVLVVAVVLAIVIAGPLRRRALAQKSAAVFDDATTTATQHRQQAQVEASAGRFAEAILQMFRAIVRSAEERVIISEQLGRTAVEAAAAIGQGMPEYATELTRAAGLFDTIFYGHQQATRADFDQLAQLDQRLTKAPTSQLAAMDGGTP</sequence>
<feature type="domain" description="Protein-glutamine gamma-glutamyltransferase-like C-terminal" evidence="2">
    <location>
        <begin position="128"/>
        <end position="196"/>
    </location>
</feature>
<dbReference type="AlphaFoldDB" id="A0AAU7DX00"/>
<evidence type="ECO:0000259" key="2">
    <source>
        <dbReference type="Pfam" id="PF13559"/>
    </source>
</evidence>
<evidence type="ECO:0000313" key="3">
    <source>
        <dbReference type="EMBL" id="XBH22016.1"/>
    </source>
</evidence>
<protein>
    <submittedName>
        <fullName evidence="3">DUF4129 domain-containing protein</fullName>
    </submittedName>
</protein>
<evidence type="ECO:0000256" key="1">
    <source>
        <dbReference type="SAM" id="Phobius"/>
    </source>
</evidence>
<keyword evidence="1" id="KW-0472">Membrane</keyword>